<name>A0A9E7MC05_9EURY</name>
<dbReference type="EMBL" id="CP080572">
    <property type="protein sequence ID" value="USH00874.1"/>
    <property type="molecule type" value="Genomic_DNA"/>
</dbReference>
<keyword evidence="1" id="KW-0812">Transmembrane</keyword>
<dbReference type="Proteomes" id="UP001056425">
    <property type="component" value="Chromosome"/>
</dbReference>
<keyword evidence="1" id="KW-1133">Transmembrane helix</keyword>
<accession>A0A9E7MC05</accession>
<proteinExistence type="predicted"/>
<keyword evidence="1" id="KW-0472">Membrane</keyword>
<dbReference type="InterPro" id="IPR015943">
    <property type="entry name" value="WD40/YVTN_repeat-like_dom_sf"/>
</dbReference>
<evidence type="ECO:0000256" key="1">
    <source>
        <dbReference type="SAM" id="Phobius"/>
    </source>
</evidence>
<evidence type="ECO:0000313" key="3">
    <source>
        <dbReference type="Proteomes" id="UP001056425"/>
    </source>
</evidence>
<feature type="transmembrane region" description="Helical" evidence="1">
    <location>
        <begin position="351"/>
        <end position="371"/>
    </location>
</feature>
<gene>
    <name evidence="2" type="ORF">K1720_03885</name>
</gene>
<organism evidence="2 3">
    <name type="scientific">Thermococcus argininiproducens</name>
    <dbReference type="NCBI Taxonomy" id="2866384"/>
    <lineage>
        <taxon>Archaea</taxon>
        <taxon>Methanobacteriati</taxon>
        <taxon>Methanobacteriota</taxon>
        <taxon>Thermococci</taxon>
        <taxon>Thermococcales</taxon>
        <taxon>Thermococcaceae</taxon>
        <taxon>Thermococcus</taxon>
    </lineage>
</organism>
<keyword evidence="3" id="KW-1185">Reference proteome</keyword>
<dbReference type="InterPro" id="IPR011047">
    <property type="entry name" value="Quinoprotein_ADH-like_sf"/>
</dbReference>
<dbReference type="KEGG" id="thei:K1720_03885"/>
<evidence type="ECO:0000313" key="2">
    <source>
        <dbReference type="EMBL" id="USH00874.1"/>
    </source>
</evidence>
<dbReference type="SUPFAM" id="SSF50998">
    <property type="entry name" value="Quinoprotein alcohol dehydrogenase-like"/>
    <property type="match status" value="1"/>
</dbReference>
<dbReference type="Gene3D" id="2.130.10.10">
    <property type="entry name" value="YVTN repeat-like/Quinoprotein amine dehydrogenase"/>
    <property type="match status" value="1"/>
</dbReference>
<dbReference type="AlphaFoldDB" id="A0A9E7MC05"/>
<reference evidence="2 3" key="1">
    <citation type="submission" date="2021-08" db="EMBL/GenBank/DDBJ databases">
        <title>Thermococcus onnuriiensis IOH2.</title>
        <authorList>
            <person name="Park Y.-J."/>
        </authorList>
    </citation>
    <scope>NUCLEOTIDE SEQUENCE [LARGE SCALE GENOMIC DNA]</scope>
    <source>
        <strain evidence="2 3">IOH2</strain>
    </source>
</reference>
<protein>
    <submittedName>
        <fullName evidence="2">Uncharacterized protein</fullName>
    </submittedName>
</protein>
<sequence>MKKRWIANFVLLLLALYTANYAELISEKDPVLNTLWRLDFGNFEENIAGIKFIESRIVIATSHNDIERDAKNAHLIIIDEKGNVLRNVTLLRFVASFDASQRIIALGTADLKWLNESTFTFSPFYLVVYSPNGSELWRREFNATSVSTANDLVVVRGYIKNGSIVKVFDINGNDLWSLNFGEKVATNGKIVVVAEKGKIYFFSRDAELIKIVEPWKGIVDRMRLTDDGKLVVVFYSREGQFLGVYDKNGDFLWGKTFLHVEDFAISQNYLIVCDAALHIFDWSGREVWNDTMYYLLYPEIGIALGKIALSPDERFITYGDAGVGFIINPLFDKDKDEILDENDTIPINNGLFWRIVIISGVGWLVVWINLWERKKEREKARKRYEEIKATFEDRS</sequence>